<comment type="caution">
    <text evidence="13">Lacks conserved residue(s) required for the propagation of feature annotation.</text>
</comment>
<feature type="binding site" evidence="13">
    <location>
        <position position="104"/>
    </location>
    <ligand>
        <name>NADPH</name>
        <dbReference type="ChEBI" id="CHEBI:57783"/>
    </ligand>
</feature>
<keyword evidence="7 13" id="KW-0594">Phospholipid biosynthesis</keyword>
<feature type="binding site" evidence="13">
    <location>
        <position position="136"/>
    </location>
    <ligand>
        <name>NADPH</name>
        <dbReference type="ChEBI" id="CHEBI:57783"/>
    </ligand>
</feature>
<evidence type="ECO:0000313" key="21">
    <source>
        <dbReference type="Proteomes" id="UP000009286"/>
    </source>
</evidence>
<keyword evidence="8 13" id="KW-1208">Phospholipid metabolism</keyword>
<dbReference type="OrthoDB" id="9812273at2"/>
<dbReference type="FunFam" id="3.40.50.720:FF:000019">
    <property type="entry name" value="Glycerol-3-phosphate dehydrogenase [NAD(P)+]"/>
    <property type="match status" value="1"/>
</dbReference>
<dbReference type="InterPro" id="IPR006109">
    <property type="entry name" value="G3P_DH_NAD-dep_C"/>
</dbReference>
<evidence type="ECO:0000256" key="13">
    <source>
        <dbReference type="HAMAP-Rule" id="MF_00394"/>
    </source>
</evidence>
<reference evidence="20 21" key="1">
    <citation type="journal article" date="2011" name="BMC Genomics">
        <title>Genomic insights into an obligate epibiotic bacterial predator: Micavibrio aeruginosavorus ARL-13.</title>
        <authorList>
            <person name="Wang Z."/>
            <person name="Kadouri D."/>
            <person name="Wu M."/>
        </authorList>
    </citation>
    <scope>NUCLEOTIDE SEQUENCE [LARGE SCALE GENOMIC DNA]</scope>
    <source>
        <strain evidence="20 21">ARL-13</strain>
    </source>
</reference>
<evidence type="ECO:0000259" key="19">
    <source>
        <dbReference type="Pfam" id="PF07479"/>
    </source>
</evidence>
<name>G2KS94_MICAA</name>
<dbReference type="GO" id="GO:0141153">
    <property type="term" value="F:glycerol-3-phosphate dehydrogenase (NADP+) activity"/>
    <property type="evidence" value="ECO:0007669"/>
    <property type="project" value="RHEA"/>
</dbReference>
<protein>
    <recommendedName>
        <fullName evidence="11 13">Glycerol-3-phosphate dehydrogenase [NAD(P)+]</fullName>
        <ecNumber evidence="10 13">1.1.1.94</ecNumber>
    </recommendedName>
    <alternativeName>
        <fullName evidence="13">NAD(P)(+)-dependent glycerol-3-phosphate dehydrogenase</fullName>
    </alternativeName>
    <alternativeName>
        <fullName evidence="12 13">NAD(P)H-dependent dihydroxyacetone-phosphate reductase</fullName>
    </alternativeName>
</protein>
<dbReference type="UniPathway" id="UPA00940"/>
<feature type="domain" description="Glycerol-3-phosphate dehydrogenase NAD-dependent C-terminal" evidence="19">
    <location>
        <begin position="176"/>
        <end position="316"/>
    </location>
</feature>
<dbReference type="FunFam" id="1.10.1040.10:FF:000001">
    <property type="entry name" value="Glycerol-3-phosphate dehydrogenase [NAD(P)+]"/>
    <property type="match status" value="1"/>
</dbReference>
<dbReference type="SUPFAM" id="SSF51735">
    <property type="entry name" value="NAD(P)-binding Rossmann-fold domains"/>
    <property type="match status" value="1"/>
</dbReference>
<proteinExistence type="inferred from homology"/>
<feature type="binding site" evidence="15">
    <location>
        <begin position="251"/>
        <end position="252"/>
    </location>
    <ligand>
        <name>substrate</name>
    </ligand>
</feature>
<dbReference type="GO" id="GO:0005829">
    <property type="term" value="C:cytosol"/>
    <property type="evidence" value="ECO:0007669"/>
    <property type="project" value="TreeGrafter"/>
</dbReference>
<evidence type="ECO:0000256" key="5">
    <source>
        <dbReference type="ARBA" id="ARBA00023027"/>
    </source>
</evidence>
<evidence type="ECO:0000256" key="3">
    <source>
        <dbReference type="ARBA" id="ARBA00022857"/>
    </source>
</evidence>
<dbReference type="EMBL" id="CP002382">
    <property type="protein sequence ID" value="AEP08777.1"/>
    <property type="molecule type" value="Genomic_DNA"/>
</dbReference>
<feature type="domain" description="Glycerol-3-phosphate dehydrogenase NAD-dependent N-terminal" evidence="18">
    <location>
        <begin position="4"/>
        <end position="156"/>
    </location>
</feature>
<evidence type="ECO:0000256" key="2">
    <source>
        <dbReference type="ARBA" id="ARBA00022516"/>
    </source>
</evidence>
<dbReference type="PANTHER" id="PTHR11728:SF1">
    <property type="entry name" value="GLYCEROL-3-PHOSPHATE DEHYDROGENASE [NAD(+)] 2, CHLOROPLASTIC"/>
    <property type="match status" value="1"/>
</dbReference>
<dbReference type="eggNOG" id="COG0240">
    <property type="taxonomic scope" value="Bacteria"/>
</dbReference>
<dbReference type="Pfam" id="PF01210">
    <property type="entry name" value="NAD_Gly3P_dh_N"/>
    <property type="match status" value="1"/>
</dbReference>
<feature type="binding site" evidence="13">
    <location>
        <position position="12"/>
    </location>
    <ligand>
        <name>NADPH</name>
        <dbReference type="ChEBI" id="CHEBI:57783"/>
    </ligand>
</feature>
<evidence type="ECO:0000256" key="15">
    <source>
        <dbReference type="PIRSR" id="PIRSR000114-2"/>
    </source>
</evidence>
<feature type="binding site" evidence="13">
    <location>
        <position position="132"/>
    </location>
    <ligand>
        <name>sn-glycerol 3-phosphate</name>
        <dbReference type="ChEBI" id="CHEBI:57597"/>
    </ligand>
</feature>
<dbReference type="Pfam" id="PF07479">
    <property type="entry name" value="NAD_Gly3P_dh_C"/>
    <property type="match status" value="1"/>
</dbReference>
<dbReference type="EC" id="1.1.1.94" evidence="10 13"/>
<comment type="subcellular location">
    <subcellularLocation>
        <location evidence="13">Cytoplasm</location>
    </subcellularLocation>
</comment>
<evidence type="ECO:0000259" key="18">
    <source>
        <dbReference type="Pfam" id="PF01210"/>
    </source>
</evidence>
<feature type="binding site" evidence="13">
    <location>
        <position position="252"/>
    </location>
    <ligand>
        <name>sn-glycerol 3-phosphate</name>
        <dbReference type="ChEBI" id="CHEBI:57597"/>
    </ligand>
</feature>
<evidence type="ECO:0000313" key="20">
    <source>
        <dbReference type="EMBL" id="AEP08777.1"/>
    </source>
</evidence>
<feature type="binding site" evidence="13">
    <location>
        <position position="104"/>
    </location>
    <ligand>
        <name>sn-glycerol 3-phosphate</name>
        <dbReference type="ChEBI" id="CHEBI:57597"/>
    </ligand>
</feature>
<keyword evidence="5 13" id="KW-0520">NAD</keyword>
<dbReference type="GO" id="GO:0046168">
    <property type="term" value="P:glycerol-3-phosphate catabolic process"/>
    <property type="evidence" value="ECO:0007669"/>
    <property type="project" value="InterPro"/>
</dbReference>
<dbReference type="Gene3D" id="3.40.50.720">
    <property type="entry name" value="NAD(P)-binding Rossmann-like Domain"/>
    <property type="match status" value="1"/>
</dbReference>
<evidence type="ECO:0000256" key="16">
    <source>
        <dbReference type="PIRSR" id="PIRSR000114-3"/>
    </source>
</evidence>
<feature type="binding site" evidence="13">
    <location>
        <position position="240"/>
    </location>
    <ligand>
        <name>sn-glycerol 3-phosphate</name>
        <dbReference type="ChEBI" id="CHEBI:57597"/>
    </ligand>
</feature>
<feature type="binding site" evidence="15">
    <location>
        <position position="104"/>
    </location>
    <ligand>
        <name>substrate</name>
    </ligand>
</feature>
<evidence type="ECO:0000256" key="11">
    <source>
        <dbReference type="ARBA" id="ARBA00069372"/>
    </source>
</evidence>
<feature type="binding site" evidence="13">
    <location>
        <position position="251"/>
    </location>
    <ligand>
        <name>NADPH</name>
        <dbReference type="ChEBI" id="CHEBI:57783"/>
    </ligand>
</feature>
<sequence length="329" mass="33845">MKTIGVIGGGAWGTALAQCMAESGRALTIWAMEDEVVSAINTAHENTPFLPGVKLNPSIRATNDIHATLASDIILMVTPAQYLRASLRPIKDAIANKPIVICAKGIEISTGKLMTDALMEEAPSAIPAILTGPTFAAEIGRGLPSAVTIAARDSKTAEGLCDALACRTLRPYASDDLVGAQVGGSVKNVIAIASGMIHGLGLGDSARAALVTRGLAEIARLAVAMGGKRETLMGMCGMGDLMLTCSSMQSRNFSLGAALGEGKTMDEILGARNSVTEGVYTARALATMAKDKGVDMPISAAVHACLDGGLAVRDAMTALLERPIKAEGK</sequence>
<feature type="binding site" evidence="13">
    <location>
        <position position="277"/>
    </location>
    <ligand>
        <name>NADPH</name>
        <dbReference type="ChEBI" id="CHEBI:57783"/>
    </ligand>
</feature>
<dbReference type="InterPro" id="IPR036291">
    <property type="entry name" value="NAD(P)-bd_dom_sf"/>
</dbReference>
<dbReference type="SUPFAM" id="SSF48179">
    <property type="entry name" value="6-phosphogluconate dehydrogenase C-terminal domain-like"/>
    <property type="match status" value="1"/>
</dbReference>
<evidence type="ECO:0000256" key="10">
    <source>
        <dbReference type="ARBA" id="ARBA00066687"/>
    </source>
</evidence>
<comment type="pathway">
    <text evidence="13">Membrane lipid metabolism; glycerophospholipid metabolism.</text>
</comment>
<gene>
    <name evidence="13" type="primary">gpsA</name>
    <name evidence="20" type="ordered locus">MICA_434</name>
</gene>
<dbReference type="GO" id="GO:0005975">
    <property type="term" value="P:carbohydrate metabolic process"/>
    <property type="evidence" value="ECO:0007669"/>
    <property type="project" value="InterPro"/>
</dbReference>
<keyword evidence="6 13" id="KW-0443">Lipid metabolism</keyword>
<feature type="binding site" evidence="16">
    <location>
        <position position="136"/>
    </location>
    <ligand>
        <name>NAD(+)</name>
        <dbReference type="ChEBI" id="CHEBI:57540"/>
    </ligand>
</feature>
<evidence type="ECO:0000256" key="17">
    <source>
        <dbReference type="RuleBase" id="RU000437"/>
    </source>
</evidence>
<accession>G2KS94</accession>
<keyword evidence="13" id="KW-0963">Cytoplasm</keyword>
<keyword evidence="4 13" id="KW-0560">Oxidoreductase</keyword>
<dbReference type="NCBIfam" id="NF000942">
    <property type="entry name" value="PRK00094.1-4"/>
    <property type="match status" value="1"/>
</dbReference>
<evidence type="ECO:0000256" key="8">
    <source>
        <dbReference type="ARBA" id="ARBA00023264"/>
    </source>
</evidence>
<dbReference type="GO" id="GO:0008654">
    <property type="term" value="P:phospholipid biosynthetic process"/>
    <property type="evidence" value="ECO:0007669"/>
    <property type="project" value="UniProtKB-KW"/>
</dbReference>
<dbReference type="InterPro" id="IPR008927">
    <property type="entry name" value="6-PGluconate_DH-like_C_sf"/>
</dbReference>
<dbReference type="InterPro" id="IPR013328">
    <property type="entry name" value="6PGD_dom2"/>
</dbReference>
<dbReference type="HOGENOM" id="CLU_033449_0_2_5"/>
<dbReference type="PRINTS" id="PR00077">
    <property type="entry name" value="GPDHDRGNASE"/>
</dbReference>
<dbReference type="PANTHER" id="PTHR11728">
    <property type="entry name" value="GLYCEROL-3-PHOSPHATE DEHYDROGENASE"/>
    <property type="match status" value="1"/>
</dbReference>
<feature type="binding site" evidence="16">
    <location>
        <begin position="8"/>
        <end position="13"/>
    </location>
    <ligand>
        <name>NAD(+)</name>
        <dbReference type="ChEBI" id="CHEBI:57540"/>
    </ligand>
</feature>
<evidence type="ECO:0000256" key="14">
    <source>
        <dbReference type="PIRSR" id="PIRSR000114-1"/>
    </source>
</evidence>
<dbReference type="Gene3D" id="1.10.1040.10">
    <property type="entry name" value="N-(1-d-carboxylethyl)-l-norvaline Dehydrogenase, domain 2"/>
    <property type="match status" value="1"/>
</dbReference>
<evidence type="ECO:0000256" key="6">
    <source>
        <dbReference type="ARBA" id="ARBA00023098"/>
    </source>
</evidence>
<dbReference type="InterPro" id="IPR006168">
    <property type="entry name" value="G3P_DH_NAD-dep"/>
</dbReference>
<feature type="binding site" evidence="13">
    <location>
        <position position="251"/>
    </location>
    <ligand>
        <name>sn-glycerol 3-phosphate</name>
        <dbReference type="ChEBI" id="CHEBI:57597"/>
    </ligand>
</feature>
<evidence type="ECO:0000256" key="7">
    <source>
        <dbReference type="ARBA" id="ARBA00023209"/>
    </source>
</evidence>
<dbReference type="HAMAP" id="MF_00394">
    <property type="entry name" value="NAD_Glyc3P_dehydrog"/>
    <property type="match status" value="1"/>
</dbReference>
<dbReference type="PIRSF" id="PIRSF000114">
    <property type="entry name" value="Glycerol-3-P_dh"/>
    <property type="match status" value="1"/>
</dbReference>
<dbReference type="RefSeq" id="WP_014102000.1">
    <property type="nucleotide sequence ID" value="NC_016026.1"/>
</dbReference>
<dbReference type="GO" id="GO:0141152">
    <property type="term" value="F:glycerol-3-phosphate dehydrogenase (NAD+) activity"/>
    <property type="evidence" value="ECO:0007669"/>
    <property type="project" value="RHEA"/>
</dbReference>
<evidence type="ECO:0000256" key="9">
    <source>
        <dbReference type="ARBA" id="ARBA00052716"/>
    </source>
</evidence>
<evidence type="ECO:0000256" key="1">
    <source>
        <dbReference type="ARBA" id="ARBA00011009"/>
    </source>
</evidence>
<feature type="binding site" evidence="13">
    <location>
        <position position="275"/>
    </location>
    <ligand>
        <name>NADPH</name>
        <dbReference type="ChEBI" id="CHEBI:57783"/>
    </ligand>
</feature>
<dbReference type="GO" id="GO:0006650">
    <property type="term" value="P:glycerophospholipid metabolic process"/>
    <property type="evidence" value="ECO:0007669"/>
    <property type="project" value="UniProtKB-UniRule"/>
</dbReference>
<organism evidence="20 21">
    <name type="scientific">Micavibrio aeruginosavorus (strain ARL-13)</name>
    <dbReference type="NCBI Taxonomy" id="856793"/>
    <lineage>
        <taxon>Bacteria</taxon>
        <taxon>Pseudomonadati</taxon>
        <taxon>Bdellovibrionota</taxon>
        <taxon>Bdellovibrionia</taxon>
        <taxon>Bdellovibrionales</taxon>
        <taxon>Pseudobdellovibrionaceae</taxon>
        <taxon>Micavibrio</taxon>
    </lineage>
</organism>
<keyword evidence="2 13" id="KW-0444">Lipid biosynthesis</keyword>
<dbReference type="Proteomes" id="UP000009286">
    <property type="component" value="Chromosome"/>
</dbReference>
<keyword evidence="21" id="KW-1185">Reference proteome</keyword>
<keyword evidence="3 13" id="KW-0521">NADP</keyword>
<comment type="catalytic activity">
    <reaction evidence="13">
        <text>sn-glycerol 3-phosphate + NAD(+) = dihydroxyacetone phosphate + NADH + H(+)</text>
        <dbReference type="Rhea" id="RHEA:11092"/>
        <dbReference type="ChEBI" id="CHEBI:15378"/>
        <dbReference type="ChEBI" id="CHEBI:57540"/>
        <dbReference type="ChEBI" id="CHEBI:57597"/>
        <dbReference type="ChEBI" id="CHEBI:57642"/>
        <dbReference type="ChEBI" id="CHEBI:57945"/>
        <dbReference type="EC" id="1.1.1.94"/>
    </reaction>
</comment>
<feature type="binding site" evidence="13">
    <location>
        <position position="250"/>
    </location>
    <ligand>
        <name>sn-glycerol 3-phosphate</name>
        <dbReference type="ChEBI" id="CHEBI:57597"/>
    </ligand>
</feature>
<dbReference type="PROSITE" id="PS00957">
    <property type="entry name" value="NAD_G3PDH"/>
    <property type="match status" value="1"/>
</dbReference>
<dbReference type="AlphaFoldDB" id="G2KS94"/>
<comment type="catalytic activity">
    <reaction evidence="9">
        <text>sn-glycerol 3-phosphate + NADP(+) = dihydroxyacetone phosphate + NADPH + H(+)</text>
        <dbReference type="Rhea" id="RHEA:11096"/>
        <dbReference type="ChEBI" id="CHEBI:15378"/>
        <dbReference type="ChEBI" id="CHEBI:57597"/>
        <dbReference type="ChEBI" id="CHEBI:57642"/>
        <dbReference type="ChEBI" id="CHEBI:57783"/>
        <dbReference type="ChEBI" id="CHEBI:58349"/>
        <dbReference type="EC" id="1.1.1.94"/>
    </reaction>
    <physiologicalReaction direction="right-to-left" evidence="9">
        <dbReference type="Rhea" id="RHEA:11098"/>
    </physiologicalReaction>
</comment>
<comment type="similarity">
    <text evidence="1 13 17">Belongs to the NAD-dependent glycerol-3-phosphate dehydrogenase family.</text>
</comment>
<dbReference type="STRING" id="856793.MICA_434"/>
<feature type="active site" description="Proton acceptor" evidence="13 14">
    <location>
        <position position="187"/>
    </location>
</feature>
<dbReference type="NCBIfam" id="NF000940">
    <property type="entry name" value="PRK00094.1-2"/>
    <property type="match status" value="1"/>
</dbReference>
<evidence type="ECO:0000256" key="12">
    <source>
        <dbReference type="ARBA" id="ARBA00080511"/>
    </source>
</evidence>
<comment type="function">
    <text evidence="13">Catalyzes the reduction of the glycolytic intermediate dihydroxyacetone phosphate (DHAP) to sn-glycerol 3-phosphate (G3P), the key precursor for phospholipid synthesis.</text>
</comment>
<feature type="binding site" evidence="16">
    <location>
        <position position="251"/>
    </location>
    <ligand>
        <name>NAD(+)</name>
        <dbReference type="ChEBI" id="CHEBI:57540"/>
    </ligand>
</feature>
<keyword evidence="13" id="KW-0547">Nucleotide-binding</keyword>
<evidence type="ECO:0000256" key="4">
    <source>
        <dbReference type="ARBA" id="ARBA00023002"/>
    </source>
</evidence>
<dbReference type="GO" id="GO:0051287">
    <property type="term" value="F:NAD binding"/>
    <property type="evidence" value="ECO:0007669"/>
    <property type="project" value="InterPro"/>
</dbReference>
<dbReference type="GO" id="GO:0046167">
    <property type="term" value="P:glycerol-3-phosphate biosynthetic process"/>
    <property type="evidence" value="ECO:0007669"/>
    <property type="project" value="UniProtKB-UniRule"/>
</dbReference>
<dbReference type="KEGG" id="mai:MICA_434"/>
<feature type="binding site" evidence="13">
    <location>
        <position position="187"/>
    </location>
    <ligand>
        <name>sn-glycerol 3-phosphate</name>
        <dbReference type="ChEBI" id="CHEBI:57597"/>
    </ligand>
</feature>
<dbReference type="InterPro" id="IPR011128">
    <property type="entry name" value="G3P_DH_NAD-dep_N"/>
</dbReference>
<feature type="binding site" evidence="13">
    <location>
        <position position="134"/>
    </location>
    <ligand>
        <name>sn-glycerol 3-phosphate</name>
        <dbReference type="ChEBI" id="CHEBI:57597"/>
    </ligand>
</feature>